<evidence type="ECO:0000313" key="1">
    <source>
        <dbReference type="EMBL" id="ETV69557.1"/>
    </source>
</evidence>
<accession>W4FQ10</accession>
<organism evidence="1">
    <name type="scientific">Aphanomyces astaci</name>
    <name type="common">Crayfish plague agent</name>
    <dbReference type="NCBI Taxonomy" id="112090"/>
    <lineage>
        <taxon>Eukaryota</taxon>
        <taxon>Sar</taxon>
        <taxon>Stramenopiles</taxon>
        <taxon>Oomycota</taxon>
        <taxon>Saprolegniomycetes</taxon>
        <taxon>Saprolegniales</taxon>
        <taxon>Verrucalvaceae</taxon>
        <taxon>Aphanomyces</taxon>
    </lineage>
</organism>
<dbReference type="VEuPathDB" id="FungiDB:H257_14793"/>
<dbReference type="GeneID" id="20816789"/>
<dbReference type="EMBL" id="KI913175">
    <property type="protein sequence ID" value="ETV69557.1"/>
    <property type="molecule type" value="Genomic_DNA"/>
</dbReference>
<reference evidence="1" key="1">
    <citation type="submission" date="2013-12" db="EMBL/GenBank/DDBJ databases">
        <title>The Genome Sequence of Aphanomyces astaci APO3.</title>
        <authorList>
            <consortium name="The Broad Institute Genomics Platform"/>
            <person name="Russ C."/>
            <person name="Tyler B."/>
            <person name="van West P."/>
            <person name="Dieguez-Uribeondo J."/>
            <person name="Young S.K."/>
            <person name="Zeng Q."/>
            <person name="Gargeya S."/>
            <person name="Fitzgerald M."/>
            <person name="Abouelleil A."/>
            <person name="Alvarado L."/>
            <person name="Chapman S.B."/>
            <person name="Gainer-Dewar J."/>
            <person name="Goldberg J."/>
            <person name="Griggs A."/>
            <person name="Gujja S."/>
            <person name="Hansen M."/>
            <person name="Howarth C."/>
            <person name="Imamovic A."/>
            <person name="Ireland A."/>
            <person name="Larimer J."/>
            <person name="McCowan C."/>
            <person name="Murphy C."/>
            <person name="Pearson M."/>
            <person name="Poon T.W."/>
            <person name="Priest M."/>
            <person name="Roberts A."/>
            <person name="Saif S."/>
            <person name="Shea T."/>
            <person name="Sykes S."/>
            <person name="Wortman J."/>
            <person name="Nusbaum C."/>
            <person name="Birren B."/>
        </authorList>
    </citation>
    <scope>NUCLEOTIDE SEQUENCE [LARGE SCALE GENOMIC DNA]</scope>
    <source>
        <strain evidence="1">APO3</strain>
    </source>
</reference>
<gene>
    <name evidence="1" type="ORF">H257_14793</name>
</gene>
<name>W4FQ10_APHAT</name>
<protein>
    <submittedName>
        <fullName evidence="1">Uncharacterized protein</fullName>
    </submittedName>
</protein>
<sequence>MYTDCMSTSSQLIPRRMHAPRLSLGYPMSVDEYLHVPQYEPCVLAPCPRSVCSPLPRVLAPVPCLSHFWSVSSNCLPRVRSMPCLSLLYCMPKLPTPCLAHAHFVQMLCPPCAGPCSPWPAHLVFIHVLTNQPVSFIRVTHRWQIVFTSIVCPVHFVRFFGLHTSVGLLFMVSLTMTLMESSSGDTGGCWFKSSHCHYHLSTYSVLLRYKLDFELVLRL</sequence>
<proteinExistence type="predicted"/>
<dbReference type="RefSeq" id="XP_009840981.1">
    <property type="nucleotide sequence ID" value="XM_009842679.1"/>
</dbReference>
<dbReference type="AlphaFoldDB" id="W4FQ10"/>